<dbReference type="InterPro" id="IPR036116">
    <property type="entry name" value="FN3_sf"/>
</dbReference>
<evidence type="ECO:0000256" key="6">
    <source>
        <dbReference type="ARBA" id="ARBA00023180"/>
    </source>
</evidence>
<keyword evidence="2" id="KW-1003">Cell membrane</keyword>
<dbReference type="FunFam" id="2.60.40.10:FF:000005">
    <property type="entry name" value="Neuronal cell adhesion molecule"/>
    <property type="match status" value="1"/>
</dbReference>
<dbReference type="PROSITE" id="PS50853">
    <property type="entry name" value="FN3"/>
    <property type="match status" value="1"/>
</dbReference>
<dbReference type="Pfam" id="PF07679">
    <property type="entry name" value="I-set"/>
    <property type="match status" value="2"/>
</dbReference>
<comment type="subcellular location">
    <subcellularLocation>
        <location evidence="1">Cell membrane</location>
    </subcellularLocation>
</comment>
<feature type="domain" description="Fibronectin type-III" evidence="9">
    <location>
        <begin position="839"/>
        <end position="933"/>
    </location>
</feature>
<reference evidence="10 11" key="2">
    <citation type="submission" date="2018-10" db="EMBL/GenBank/DDBJ databases">
        <authorList>
            <consortium name="Pathogen Informatics"/>
        </authorList>
    </citation>
    <scope>NUCLEOTIDE SEQUENCE [LARGE SCALE GENOMIC DNA]</scope>
</reference>
<evidence type="ECO:0000256" key="4">
    <source>
        <dbReference type="ARBA" id="ARBA00023136"/>
    </source>
</evidence>
<evidence type="ECO:0000256" key="3">
    <source>
        <dbReference type="ARBA" id="ARBA00022737"/>
    </source>
</evidence>
<evidence type="ECO:0000259" key="8">
    <source>
        <dbReference type="PROSITE" id="PS50835"/>
    </source>
</evidence>
<dbReference type="GO" id="GO:0098609">
    <property type="term" value="P:cell-cell adhesion"/>
    <property type="evidence" value="ECO:0007669"/>
    <property type="project" value="UniProtKB-ARBA"/>
</dbReference>
<dbReference type="AlphaFoldDB" id="A0A0N4VGE3"/>
<dbReference type="Gene3D" id="2.60.40.10">
    <property type="entry name" value="Immunoglobulins"/>
    <property type="match status" value="5"/>
</dbReference>
<sequence length="956" mass="107455">MPEVIELTAIAAADTEKKKNLILFELKECPNWYNNWRLNIGAEVVHSTFTSVYPAKQLEIRRQLLNGIKMELKRLIYILIAFIICSKKKKNVDPANDDTKLMLIGGTLIIPCNSASSKTRSGIYASYHCVASNKYGSVRSISTVVRPTFIGQFDPQRYPLDVFPFGYVGGTRIDCQSPVHYPKSYSYSWLIGGSTDVFIKPDQRIFVSRDGTLFFSHNIPTDATSYACLLSLTTMHEGHYGPFFNLRLPDTLSDKSFAPRIDDMQPQIFPEHPRIGDTVYIECFAYGRPPPKYQWTRTSGEIPHSRGSLTNYDRVLTIVSIRPEDSGIYKCTAENEFGSDSADVMLKIETPPNILWPLKNKILPTNSTAHFECLTNSKESNTEWFKDSIPITPLLMSPEDRGRYSVRESILSISDIRPSDSGMYQCFVSNEIGTVTSSAHLSVTDIPPKFATALMPKKLFAVVGSDLAVPCIYYSLPLGTVEWFDKFGKKVGSDGRRRHMDDPQNQLHIESIMLHDEGIYVCRVTNHFSDPTKTTMYSCLILLAGRPALSVKPLNQRISPNEKNVKIGCEIEALCETLSDCPDASIAWLSNGNPLTSLQQFEKIIPVITEDIHIGNAEQFAKVKMKSEIKVDLKSEIRLPPKLGIYRLGEFACISSFGGGTSEIMPSNSIYTPVLSVKNASATAITFTWKNPSLPHSLPASNKVLSKIYALDFRIRPRQSFGTIDSVHETVWVKTLPKQTHSTDLDLQYLKLDSSHFMVSWKPTQSDDGLQVRSRILWATPIEKGSAVTAEHSYVINLNKHQPGCYELIITVELLNSTDIPVAEDGLIAYVSSDAPKRVAVDLLADSITSASVRLTWQWKGISECETPNRIQVSCKTLPETKRYDIFVRSNLTEVLLTNLLSKMNYYCSIRAYDGKRRVGNWSKPVHFVTKSEPPTMKPKMKSWIVEKRVSDNSRF</sequence>
<evidence type="ECO:0000256" key="7">
    <source>
        <dbReference type="ARBA" id="ARBA00023319"/>
    </source>
</evidence>
<dbReference type="InterPro" id="IPR036179">
    <property type="entry name" value="Ig-like_dom_sf"/>
</dbReference>
<feature type="domain" description="Ig-like" evidence="8">
    <location>
        <begin position="547"/>
        <end position="671"/>
    </location>
</feature>
<dbReference type="SUPFAM" id="SSF48726">
    <property type="entry name" value="Immunoglobulin"/>
    <property type="match status" value="3"/>
</dbReference>
<dbReference type="InterPro" id="IPR003598">
    <property type="entry name" value="Ig_sub2"/>
</dbReference>
<feature type="domain" description="Ig-like" evidence="8">
    <location>
        <begin position="352"/>
        <end position="442"/>
    </location>
</feature>
<feature type="domain" description="Ig-like" evidence="8">
    <location>
        <begin position="266"/>
        <end position="349"/>
    </location>
</feature>
<dbReference type="OrthoDB" id="5982258at2759"/>
<keyword evidence="3" id="KW-0677">Repeat</keyword>
<evidence type="ECO:0000313" key="11">
    <source>
        <dbReference type="Proteomes" id="UP000274131"/>
    </source>
</evidence>
<keyword evidence="7" id="KW-0393">Immunoglobulin domain</keyword>
<evidence type="ECO:0000259" key="9">
    <source>
        <dbReference type="PROSITE" id="PS50853"/>
    </source>
</evidence>
<dbReference type="Pfam" id="PF13927">
    <property type="entry name" value="Ig_3"/>
    <property type="match status" value="1"/>
</dbReference>
<dbReference type="InterPro" id="IPR003599">
    <property type="entry name" value="Ig_sub"/>
</dbReference>
<keyword evidence="6" id="KW-0325">Glycoprotein</keyword>
<evidence type="ECO:0000256" key="5">
    <source>
        <dbReference type="ARBA" id="ARBA00023157"/>
    </source>
</evidence>
<dbReference type="GO" id="GO:0005886">
    <property type="term" value="C:plasma membrane"/>
    <property type="evidence" value="ECO:0007669"/>
    <property type="project" value="UniProtKB-SubCell"/>
</dbReference>
<dbReference type="PANTHER" id="PTHR10075:SF100">
    <property type="entry name" value="FASCICLIN-2"/>
    <property type="match status" value="1"/>
</dbReference>
<dbReference type="PANTHER" id="PTHR10075">
    <property type="entry name" value="BASIGIN RELATED"/>
    <property type="match status" value="1"/>
</dbReference>
<reference evidence="12" key="1">
    <citation type="submission" date="2017-02" db="UniProtKB">
        <authorList>
            <consortium name="WormBaseParasite"/>
        </authorList>
    </citation>
    <scope>IDENTIFICATION</scope>
</reference>
<dbReference type="SMART" id="SM00409">
    <property type="entry name" value="IG"/>
    <property type="match status" value="4"/>
</dbReference>
<dbReference type="CDD" id="cd00063">
    <property type="entry name" value="FN3"/>
    <property type="match status" value="1"/>
</dbReference>
<dbReference type="CDD" id="cd00096">
    <property type="entry name" value="Ig"/>
    <property type="match status" value="1"/>
</dbReference>
<keyword evidence="5" id="KW-1015">Disulfide bond</keyword>
<dbReference type="Proteomes" id="UP000274131">
    <property type="component" value="Unassembled WGS sequence"/>
</dbReference>
<dbReference type="InterPro" id="IPR013783">
    <property type="entry name" value="Ig-like_fold"/>
</dbReference>
<dbReference type="STRING" id="51028.A0A0N4VGE3"/>
<evidence type="ECO:0000256" key="1">
    <source>
        <dbReference type="ARBA" id="ARBA00004236"/>
    </source>
</evidence>
<organism evidence="12">
    <name type="scientific">Enterobius vermicularis</name>
    <name type="common">Human pinworm</name>
    <dbReference type="NCBI Taxonomy" id="51028"/>
    <lineage>
        <taxon>Eukaryota</taxon>
        <taxon>Metazoa</taxon>
        <taxon>Ecdysozoa</taxon>
        <taxon>Nematoda</taxon>
        <taxon>Chromadorea</taxon>
        <taxon>Rhabditida</taxon>
        <taxon>Spirurina</taxon>
        <taxon>Oxyuridomorpha</taxon>
        <taxon>Oxyuroidea</taxon>
        <taxon>Oxyuridae</taxon>
        <taxon>Enterobius</taxon>
    </lineage>
</organism>
<name>A0A0N4VGE3_ENTVE</name>
<evidence type="ECO:0000256" key="2">
    <source>
        <dbReference type="ARBA" id="ARBA00022475"/>
    </source>
</evidence>
<keyword evidence="4" id="KW-0472">Membrane</keyword>
<gene>
    <name evidence="10" type="ORF">EVEC_LOCUS9239</name>
</gene>
<dbReference type="InterPro" id="IPR003961">
    <property type="entry name" value="FN3_dom"/>
</dbReference>
<dbReference type="SUPFAM" id="SSF49265">
    <property type="entry name" value="Fibronectin type III"/>
    <property type="match status" value="1"/>
</dbReference>
<dbReference type="PROSITE" id="PS50835">
    <property type="entry name" value="IG_LIKE"/>
    <property type="match status" value="5"/>
</dbReference>
<dbReference type="SMART" id="SM00408">
    <property type="entry name" value="IGc2"/>
    <property type="match status" value="3"/>
</dbReference>
<proteinExistence type="predicted"/>
<dbReference type="WBParaSite" id="EVEC_0000985401-mRNA-1">
    <property type="protein sequence ID" value="EVEC_0000985401-mRNA-1"/>
    <property type="gene ID" value="EVEC_0000985401"/>
</dbReference>
<feature type="domain" description="Ig-like" evidence="8">
    <location>
        <begin position="155"/>
        <end position="228"/>
    </location>
</feature>
<evidence type="ECO:0000313" key="12">
    <source>
        <dbReference type="WBParaSite" id="EVEC_0000985401-mRNA-1"/>
    </source>
</evidence>
<keyword evidence="11" id="KW-1185">Reference proteome</keyword>
<dbReference type="InterPro" id="IPR007110">
    <property type="entry name" value="Ig-like_dom"/>
</dbReference>
<feature type="domain" description="Ig-like" evidence="8">
    <location>
        <begin position="448"/>
        <end position="538"/>
    </location>
</feature>
<evidence type="ECO:0000313" key="10">
    <source>
        <dbReference type="EMBL" id="VDD94488.1"/>
    </source>
</evidence>
<dbReference type="InterPro" id="IPR013098">
    <property type="entry name" value="Ig_I-set"/>
</dbReference>
<protein>
    <submittedName>
        <fullName evidence="12">Contactin-3-like</fullName>
    </submittedName>
</protein>
<dbReference type="GO" id="GO:0048812">
    <property type="term" value="P:neuron projection morphogenesis"/>
    <property type="evidence" value="ECO:0007669"/>
    <property type="project" value="UniProtKB-ARBA"/>
</dbReference>
<accession>A0A0N4VGE3</accession>
<dbReference type="EMBL" id="UXUI01009907">
    <property type="protein sequence ID" value="VDD94488.1"/>
    <property type="molecule type" value="Genomic_DNA"/>
</dbReference>